<keyword evidence="6 12" id="KW-0489">Methyltransferase</keyword>
<dbReference type="EC" id="2.1.1.77" evidence="3"/>
<evidence type="ECO:0000313" key="12">
    <source>
        <dbReference type="EMBL" id="KKR11878.1"/>
    </source>
</evidence>
<dbReference type="GO" id="GO:0004719">
    <property type="term" value="F:protein-L-isoaspartate (D-aspartate) O-methyltransferase activity"/>
    <property type="evidence" value="ECO:0007669"/>
    <property type="project" value="UniProtKB-EC"/>
</dbReference>
<evidence type="ECO:0000256" key="8">
    <source>
        <dbReference type="ARBA" id="ARBA00022691"/>
    </source>
</evidence>
<dbReference type="STRING" id="1618550.UT39_C0002G0059"/>
<evidence type="ECO:0000256" key="2">
    <source>
        <dbReference type="ARBA" id="ARBA00005369"/>
    </source>
</evidence>
<accession>A0A0G0N8U8</accession>
<evidence type="ECO:0000256" key="3">
    <source>
        <dbReference type="ARBA" id="ARBA00011890"/>
    </source>
</evidence>
<dbReference type="AlphaFoldDB" id="A0A0G0N8U8"/>
<dbReference type="CDD" id="cd02440">
    <property type="entry name" value="AdoMet_MTases"/>
    <property type="match status" value="1"/>
</dbReference>
<protein>
    <recommendedName>
        <fullName evidence="4">Protein-L-isoaspartate O-methyltransferase</fullName>
        <ecNumber evidence="3">2.1.1.77</ecNumber>
    </recommendedName>
    <alternativeName>
        <fullName evidence="11">L-isoaspartyl protein carboxyl methyltransferase</fullName>
    </alternativeName>
    <alternativeName>
        <fullName evidence="9">Protein L-isoaspartyl methyltransferase</fullName>
    </alternativeName>
    <alternativeName>
        <fullName evidence="10">Protein-beta-aspartate methyltransferase</fullName>
    </alternativeName>
</protein>
<sequence length="223" mass="25515">MIKTIRDEYGLVSPQVLGVMLKVPRHEFVPKGFQKVAYEDKPIEIGFGQTMSQPYTVAMMTHLATEIPNTKYQFSNRLQNTNRTSGKIKRRKVLEIGTGSGYQAALLSYFFDEVYTIEIIPQLSEFGRNNLFRLGYKNVFVREGSGEYGWKEKSPFDAIIITAALEKDLPPVLKTQLVKGGILVAPIGPRYSQVMTRFARLKNGKFKKEEFQKFVFVPFVRNE</sequence>
<dbReference type="Proteomes" id="UP000034246">
    <property type="component" value="Unassembled WGS sequence"/>
</dbReference>
<dbReference type="Gene3D" id="3.40.50.150">
    <property type="entry name" value="Vaccinia Virus protein VP39"/>
    <property type="match status" value="1"/>
</dbReference>
<name>A0A0G0N8U8_9BACT</name>
<evidence type="ECO:0000313" key="13">
    <source>
        <dbReference type="Proteomes" id="UP000034246"/>
    </source>
</evidence>
<evidence type="ECO:0000256" key="4">
    <source>
        <dbReference type="ARBA" id="ARBA00013346"/>
    </source>
</evidence>
<comment type="caution">
    <text evidence="12">The sequence shown here is derived from an EMBL/GenBank/DDBJ whole genome shotgun (WGS) entry which is preliminary data.</text>
</comment>
<dbReference type="Pfam" id="PF01135">
    <property type="entry name" value="PCMT"/>
    <property type="match status" value="2"/>
</dbReference>
<dbReference type="SUPFAM" id="SSF53335">
    <property type="entry name" value="S-adenosyl-L-methionine-dependent methyltransferases"/>
    <property type="match status" value="1"/>
</dbReference>
<gene>
    <name evidence="12" type="ORF">UT39_C0002G0059</name>
</gene>
<evidence type="ECO:0000256" key="6">
    <source>
        <dbReference type="ARBA" id="ARBA00022603"/>
    </source>
</evidence>
<dbReference type="EMBL" id="LBWP01000002">
    <property type="protein sequence ID" value="KKR11878.1"/>
    <property type="molecule type" value="Genomic_DNA"/>
</dbReference>
<dbReference type="PANTHER" id="PTHR11579">
    <property type="entry name" value="PROTEIN-L-ISOASPARTATE O-METHYLTRANSFERASE"/>
    <property type="match status" value="1"/>
</dbReference>
<comment type="subcellular location">
    <subcellularLocation>
        <location evidence="1">Cytoplasm</location>
    </subcellularLocation>
</comment>
<dbReference type="InterPro" id="IPR029063">
    <property type="entry name" value="SAM-dependent_MTases_sf"/>
</dbReference>
<reference evidence="12 13" key="1">
    <citation type="journal article" date="2015" name="Nature">
        <title>rRNA introns, odd ribosomes, and small enigmatic genomes across a large radiation of phyla.</title>
        <authorList>
            <person name="Brown C.T."/>
            <person name="Hug L.A."/>
            <person name="Thomas B.C."/>
            <person name="Sharon I."/>
            <person name="Castelle C.J."/>
            <person name="Singh A."/>
            <person name="Wilkins M.J."/>
            <person name="Williams K.H."/>
            <person name="Banfield J.F."/>
        </authorList>
    </citation>
    <scope>NUCLEOTIDE SEQUENCE [LARGE SCALE GENOMIC DNA]</scope>
</reference>
<evidence type="ECO:0000256" key="7">
    <source>
        <dbReference type="ARBA" id="ARBA00022679"/>
    </source>
</evidence>
<keyword evidence="5" id="KW-0963">Cytoplasm</keyword>
<dbReference type="GO" id="GO:0005737">
    <property type="term" value="C:cytoplasm"/>
    <property type="evidence" value="ECO:0007669"/>
    <property type="project" value="UniProtKB-SubCell"/>
</dbReference>
<organism evidence="12 13">
    <name type="scientific">Candidatus Woesebacteria bacterium GW2011_GWA1_39_21</name>
    <dbReference type="NCBI Taxonomy" id="1618550"/>
    <lineage>
        <taxon>Bacteria</taxon>
        <taxon>Candidatus Woeseibacteriota</taxon>
    </lineage>
</organism>
<dbReference type="PANTHER" id="PTHR11579:SF0">
    <property type="entry name" value="PROTEIN-L-ISOASPARTATE(D-ASPARTATE) O-METHYLTRANSFERASE"/>
    <property type="match status" value="1"/>
</dbReference>
<comment type="similarity">
    <text evidence="2">Belongs to the methyltransferase superfamily. L-isoaspartyl/D-aspartyl protein methyltransferase family.</text>
</comment>
<evidence type="ECO:0000256" key="1">
    <source>
        <dbReference type="ARBA" id="ARBA00004496"/>
    </source>
</evidence>
<evidence type="ECO:0000256" key="10">
    <source>
        <dbReference type="ARBA" id="ARBA00031323"/>
    </source>
</evidence>
<dbReference type="PATRIC" id="fig|1618550.3.peg.164"/>
<keyword evidence="7 12" id="KW-0808">Transferase</keyword>
<evidence type="ECO:0000256" key="9">
    <source>
        <dbReference type="ARBA" id="ARBA00030757"/>
    </source>
</evidence>
<evidence type="ECO:0000256" key="5">
    <source>
        <dbReference type="ARBA" id="ARBA00022490"/>
    </source>
</evidence>
<dbReference type="InterPro" id="IPR000682">
    <property type="entry name" value="PCMT"/>
</dbReference>
<proteinExistence type="inferred from homology"/>
<dbReference type="GO" id="GO:0032259">
    <property type="term" value="P:methylation"/>
    <property type="evidence" value="ECO:0007669"/>
    <property type="project" value="UniProtKB-KW"/>
</dbReference>
<evidence type="ECO:0000256" key="11">
    <source>
        <dbReference type="ARBA" id="ARBA00031350"/>
    </source>
</evidence>
<keyword evidence="8" id="KW-0949">S-adenosyl-L-methionine</keyword>